<keyword evidence="2" id="KW-0472">Membrane</keyword>
<evidence type="ECO:0000313" key="3">
    <source>
        <dbReference type="EMBL" id="PTB21034.1"/>
    </source>
</evidence>
<feature type="transmembrane region" description="Helical" evidence="2">
    <location>
        <begin position="52"/>
        <end position="71"/>
    </location>
</feature>
<dbReference type="EMBL" id="PYUC01000004">
    <property type="protein sequence ID" value="PTB21034.1"/>
    <property type="molecule type" value="Genomic_DNA"/>
</dbReference>
<evidence type="ECO:0000256" key="1">
    <source>
        <dbReference type="SAM" id="MobiDB-lite"/>
    </source>
</evidence>
<proteinExistence type="predicted"/>
<reference evidence="3 4" key="1">
    <citation type="submission" date="2018-03" db="EMBL/GenBank/DDBJ databases">
        <title>Whole genome analyses suggest that Burkholderia sensu lato contains two further novel genera in the rhizoxinica-symbiotica group Mycetohabitans gen. nov., and Trinickia gen. nov.: implications for the evolution of diazotrophy and nodulation in the Burkholderiaceae.</title>
        <authorList>
            <person name="Estrada De Los Santos P."/>
            <person name="Palmer M."/>
            <person name="Chavez-Ramirez B."/>
            <person name="Steenkamp E.T."/>
            <person name="Hirsch A.M."/>
            <person name="Manyaka P."/>
            <person name="Maluk M."/>
            <person name="Lafos M."/>
            <person name="Crook M."/>
            <person name="Gross E."/>
            <person name="Simon M.F."/>
            <person name="Bueno Dos Reis Junior F."/>
            <person name="Poole P.S."/>
            <person name="Venter S.N."/>
            <person name="James E.K."/>
        </authorList>
    </citation>
    <scope>NUCLEOTIDE SEQUENCE [LARGE SCALE GENOMIC DNA]</scope>
    <source>
        <strain evidence="3 4">JPY-366</strain>
    </source>
</reference>
<feature type="compositionally biased region" description="Low complexity" evidence="1">
    <location>
        <begin position="83"/>
        <end position="99"/>
    </location>
</feature>
<dbReference type="Proteomes" id="UP000240638">
    <property type="component" value="Unassembled WGS sequence"/>
</dbReference>
<evidence type="ECO:0000313" key="4">
    <source>
        <dbReference type="Proteomes" id="UP000240638"/>
    </source>
</evidence>
<feature type="region of interest" description="Disordered" evidence="1">
    <location>
        <begin position="77"/>
        <end position="99"/>
    </location>
</feature>
<feature type="region of interest" description="Disordered" evidence="1">
    <location>
        <begin position="1"/>
        <end position="23"/>
    </location>
</feature>
<organism evidence="3 4">
    <name type="scientific">Trinickia symbiotica</name>
    <dbReference type="NCBI Taxonomy" id="863227"/>
    <lineage>
        <taxon>Bacteria</taxon>
        <taxon>Pseudomonadati</taxon>
        <taxon>Pseudomonadota</taxon>
        <taxon>Betaproteobacteria</taxon>
        <taxon>Burkholderiales</taxon>
        <taxon>Burkholderiaceae</taxon>
        <taxon>Trinickia</taxon>
    </lineage>
</organism>
<keyword evidence="2" id="KW-1133">Transmembrane helix</keyword>
<name>A0A2T3XX06_9BURK</name>
<gene>
    <name evidence="3" type="ORF">C9I57_09930</name>
</gene>
<sequence>MSAPDSRDSKARPSLLSDTANDAANDGSRILANLEGRVAAQPLKSRGAKKPWLFAAVVALAGAGAFGAWQWRHISPGSGEKSTTAAAGGNTGTQKSAATPANASAPLLAAAAAAPASGVDMSPVAAASSSSQAAIIVSDNAPGAQPAPSAASAASFAAASTADSSDGGRLSRALAAGAEAPKSHASGTAPEPSKHPAQGRSTAKAFASHNSHERQTKRHAERVATDRSRTGTSAAAKTKPDEDVDLLAALVARTKPYDARQGQAAAKAQAASSAAQKEAARSGTLRQVSLAQQVAECSRRGLIEEQFCRWHVCADHWGKDPACPTSTPSVSH</sequence>
<feature type="compositionally biased region" description="Basic and acidic residues" evidence="1">
    <location>
        <begin position="1"/>
        <end position="11"/>
    </location>
</feature>
<dbReference type="RefSeq" id="WP_107150446.1">
    <property type="nucleotide sequence ID" value="NZ_PYUC01000004.1"/>
</dbReference>
<keyword evidence="2" id="KW-0812">Transmembrane</keyword>
<accession>A0A2T3XX06</accession>
<evidence type="ECO:0000256" key="2">
    <source>
        <dbReference type="SAM" id="Phobius"/>
    </source>
</evidence>
<protein>
    <submittedName>
        <fullName evidence="3">Uncharacterized protein</fullName>
    </submittedName>
</protein>
<feature type="region of interest" description="Disordered" evidence="1">
    <location>
        <begin position="176"/>
        <end position="240"/>
    </location>
</feature>
<dbReference type="AlphaFoldDB" id="A0A2T3XX06"/>
<comment type="caution">
    <text evidence="3">The sequence shown here is derived from an EMBL/GenBank/DDBJ whole genome shotgun (WGS) entry which is preliminary data.</text>
</comment>